<reference evidence="1" key="1">
    <citation type="journal article" date="2020" name="Nature">
        <title>Giant virus diversity and host interactions through global metagenomics.</title>
        <authorList>
            <person name="Schulz F."/>
            <person name="Roux S."/>
            <person name="Paez-Espino D."/>
            <person name="Jungbluth S."/>
            <person name="Walsh D.A."/>
            <person name="Denef V.J."/>
            <person name="McMahon K.D."/>
            <person name="Konstantinidis K.T."/>
            <person name="Eloe-Fadrosh E.A."/>
            <person name="Kyrpides N.C."/>
            <person name="Woyke T."/>
        </authorList>
    </citation>
    <scope>NUCLEOTIDE SEQUENCE</scope>
    <source>
        <strain evidence="1">GVMAG-M-3300023179-27</strain>
    </source>
</reference>
<accession>A0A6C0E9T2</accession>
<dbReference type="AlphaFoldDB" id="A0A6C0E9T2"/>
<sequence>MSELSDYIDVIMHNHSETEIQRGGNNSSVPNGGFPPIFLCDNKEQEKQPDIKIREVAIKKDNIVSIKDIMKTRRDTTPLNKF</sequence>
<protein>
    <submittedName>
        <fullName evidence="1">Uncharacterized protein</fullName>
    </submittedName>
</protein>
<proteinExistence type="predicted"/>
<name>A0A6C0E9T2_9ZZZZ</name>
<dbReference type="EMBL" id="MN739776">
    <property type="protein sequence ID" value="QHT25937.1"/>
    <property type="molecule type" value="Genomic_DNA"/>
</dbReference>
<organism evidence="1">
    <name type="scientific">viral metagenome</name>
    <dbReference type="NCBI Taxonomy" id="1070528"/>
    <lineage>
        <taxon>unclassified sequences</taxon>
        <taxon>metagenomes</taxon>
        <taxon>organismal metagenomes</taxon>
    </lineage>
</organism>
<evidence type="ECO:0000313" key="1">
    <source>
        <dbReference type="EMBL" id="QHT25937.1"/>
    </source>
</evidence>